<keyword evidence="2" id="KW-0812">Transmembrane</keyword>
<name>A0A7V2T3A6_LEUMU</name>
<dbReference type="PANTHER" id="PTHR34980">
    <property type="entry name" value="INNER MEMBRANE PROTEIN-RELATED-RELATED"/>
    <property type="match status" value="1"/>
</dbReference>
<feature type="transmembrane region" description="Helical" evidence="2">
    <location>
        <begin position="83"/>
        <end position="103"/>
    </location>
</feature>
<keyword evidence="2" id="KW-1133">Transmembrane helix</keyword>
<accession>A0A7V2T3A6</accession>
<evidence type="ECO:0000256" key="2">
    <source>
        <dbReference type="SAM" id="Phobius"/>
    </source>
</evidence>
<reference evidence="3" key="1">
    <citation type="journal article" date="2020" name="mSystems">
        <title>Genome- and Community-Level Interaction Insights into Carbon Utilization and Element Cycling Functions of Hydrothermarchaeota in Hydrothermal Sediment.</title>
        <authorList>
            <person name="Zhou Z."/>
            <person name="Liu Y."/>
            <person name="Xu W."/>
            <person name="Pan J."/>
            <person name="Luo Z.H."/>
            <person name="Li M."/>
        </authorList>
    </citation>
    <scope>NUCLEOTIDE SEQUENCE [LARGE SCALE GENOMIC DNA]</scope>
    <source>
        <strain evidence="3">HyVt-493</strain>
    </source>
</reference>
<evidence type="ECO:0000313" key="3">
    <source>
        <dbReference type="EMBL" id="HFC92664.1"/>
    </source>
</evidence>
<feature type="transmembrane region" description="Helical" evidence="2">
    <location>
        <begin position="115"/>
        <end position="134"/>
    </location>
</feature>
<evidence type="ECO:0000256" key="1">
    <source>
        <dbReference type="SAM" id="MobiDB-lite"/>
    </source>
</evidence>
<sequence>MTNPYSTPTSDLHRNLNNGQNDTSSPFSSKGRFSRLSYLAWNLILNVIMLIVFAVIAGIAGAASTLLTGTDPNAMMAFYTSGAGLFMLAIMLVSLVITLLFFIRRLHDINMSGWWSILVFIPLVNLIFGIYVLVKKGTEGVNRFAPVRATPKWERILGIIAIVLIVLYLIAIIASIVMAITVGGSMPTA</sequence>
<feature type="compositionally biased region" description="Polar residues" evidence="1">
    <location>
        <begin position="1"/>
        <end position="28"/>
    </location>
</feature>
<proteinExistence type="predicted"/>
<dbReference type="AlphaFoldDB" id="A0A7V2T3A6"/>
<gene>
    <name evidence="3" type="ORF">ENJ51_07610</name>
</gene>
<keyword evidence="2" id="KW-0472">Membrane</keyword>
<organism evidence="3">
    <name type="scientific">Leucothrix mucor</name>
    <dbReference type="NCBI Taxonomy" id="45248"/>
    <lineage>
        <taxon>Bacteria</taxon>
        <taxon>Pseudomonadati</taxon>
        <taxon>Pseudomonadota</taxon>
        <taxon>Gammaproteobacteria</taxon>
        <taxon>Thiotrichales</taxon>
        <taxon>Thiotrichaceae</taxon>
        <taxon>Leucothrix</taxon>
    </lineage>
</organism>
<dbReference type="GO" id="GO:0005886">
    <property type="term" value="C:plasma membrane"/>
    <property type="evidence" value="ECO:0007669"/>
    <property type="project" value="TreeGrafter"/>
</dbReference>
<protein>
    <submittedName>
        <fullName evidence="3">DUF805 domain-containing protein</fullName>
    </submittedName>
</protein>
<feature type="transmembrane region" description="Helical" evidence="2">
    <location>
        <begin position="156"/>
        <end position="182"/>
    </location>
</feature>
<dbReference type="Proteomes" id="UP000885750">
    <property type="component" value="Unassembled WGS sequence"/>
</dbReference>
<dbReference type="InterPro" id="IPR008523">
    <property type="entry name" value="DUF805"/>
</dbReference>
<feature type="region of interest" description="Disordered" evidence="1">
    <location>
        <begin position="1"/>
        <end position="30"/>
    </location>
</feature>
<feature type="transmembrane region" description="Helical" evidence="2">
    <location>
        <begin position="38"/>
        <end position="63"/>
    </location>
</feature>
<comment type="caution">
    <text evidence="3">The sequence shown here is derived from an EMBL/GenBank/DDBJ whole genome shotgun (WGS) entry which is preliminary data.</text>
</comment>
<dbReference type="EMBL" id="DRMS01000285">
    <property type="protein sequence ID" value="HFC92664.1"/>
    <property type="molecule type" value="Genomic_DNA"/>
</dbReference>
<dbReference type="Pfam" id="PF05656">
    <property type="entry name" value="DUF805"/>
    <property type="match status" value="1"/>
</dbReference>